<comment type="caution">
    <text evidence="1">The sequence shown here is derived from an EMBL/GenBank/DDBJ whole genome shotgun (WGS) entry which is preliminary data.</text>
</comment>
<dbReference type="AlphaFoldDB" id="A0A562RQ37"/>
<organism evidence="1 2">
    <name type="scientific">Bradyrhizobium huanghuaihaiense</name>
    <dbReference type="NCBI Taxonomy" id="990078"/>
    <lineage>
        <taxon>Bacteria</taxon>
        <taxon>Pseudomonadati</taxon>
        <taxon>Pseudomonadota</taxon>
        <taxon>Alphaproteobacteria</taxon>
        <taxon>Hyphomicrobiales</taxon>
        <taxon>Nitrobacteraceae</taxon>
        <taxon>Bradyrhizobium</taxon>
    </lineage>
</organism>
<sequence>MLLQQIGATVRPGDNKLAIYRILQNSPLGPEEITRLSKAYEQALRAIGVQDRNDPLTELIAKKIIEIGQTGLKDPGAICGRAVEELGLPKG</sequence>
<accession>A0A562RQ37</accession>
<reference evidence="1 2" key="1">
    <citation type="journal article" date="2015" name="Stand. Genomic Sci.">
        <title>Genomic Encyclopedia of Bacterial and Archaeal Type Strains, Phase III: the genomes of soil and plant-associated and newly described type strains.</title>
        <authorList>
            <person name="Whitman W.B."/>
            <person name="Woyke T."/>
            <person name="Klenk H.P."/>
            <person name="Zhou Y."/>
            <person name="Lilburn T.G."/>
            <person name="Beck B.J."/>
            <person name="De Vos P."/>
            <person name="Vandamme P."/>
            <person name="Eisen J.A."/>
            <person name="Garrity G."/>
            <person name="Hugenholtz P."/>
            <person name="Kyrpides N.C."/>
        </authorList>
    </citation>
    <scope>NUCLEOTIDE SEQUENCE [LARGE SCALE GENOMIC DNA]</scope>
    <source>
        <strain evidence="1 2">CGMCC 1.10948</strain>
    </source>
</reference>
<dbReference type="EMBL" id="VLLA01000008">
    <property type="protein sequence ID" value="TWI70476.1"/>
    <property type="molecule type" value="Genomic_DNA"/>
</dbReference>
<dbReference type="Proteomes" id="UP000316291">
    <property type="component" value="Unassembled WGS sequence"/>
</dbReference>
<evidence type="ECO:0000313" key="2">
    <source>
        <dbReference type="Proteomes" id="UP000316291"/>
    </source>
</evidence>
<gene>
    <name evidence="1" type="ORF">IQ16_03649</name>
</gene>
<name>A0A562RQ37_9BRAD</name>
<keyword evidence="2" id="KW-1185">Reference proteome</keyword>
<proteinExistence type="predicted"/>
<protein>
    <submittedName>
        <fullName evidence="1">Uncharacterized protein</fullName>
    </submittedName>
</protein>
<evidence type="ECO:0000313" key="1">
    <source>
        <dbReference type="EMBL" id="TWI70476.1"/>
    </source>
</evidence>